<keyword evidence="3" id="KW-1185">Reference proteome</keyword>
<gene>
    <name evidence="2" type="ORF">CAMP_LOCUS1718</name>
</gene>
<feature type="transmembrane region" description="Helical" evidence="1">
    <location>
        <begin position="73"/>
        <end position="96"/>
    </location>
</feature>
<dbReference type="OrthoDB" id="5876372at2759"/>
<dbReference type="EMBL" id="CANHGI010000001">
    <property type="protein sequence ID" value="CAI5439081.1"/>
    <property type="molecule type" value="Genomic_DNA"/>
</dbReference>
<keyword evidence="1" id="KW-0472">Membrane</keyword>
<feature type="transmembrane region" description="Helical" evidence="1">
    <location>
        <begin position="45"/>
        <end position="66"/>
    </location>
</feature>
<dbReference type="AlphaFoldDB" id="A0A9P1I6M0"/>
<organism evidence="2 3">
    <name type="scientific">Caenorhabditis angaria</name>
    <dbReference type="NCBI Taxonomy" id="860376"/>
    <lineage>
        <taxon>Eukaryota</taxon>
        <taxon>Metazoa</taxon>
        <taxon>Ecdysozoa</taxon>
        <taxon>Nematoda</taxon>
        <taxon>Chromadorea</taxon>
        <taxon>Rhabditida</taxon>
        <taxon>Rhabditina</taxon>
        <taxon>Rhabditomorpha</taxon>
        <taxon>Rhabditoidea</taxon>
        <taxon>Rhabditidae</taxon>
        <taxon>Peloderinae</taxon>
        <taxon>Caenorhabditis</taxon>
    </lineage>
</organism>
<feature type="transmembrane region" description="Helical" evidence="1">
    <location>
        <begin position="12"/>
        <end position="33"/>
    </location>
</feature>
<evidence type="ECO:0000313" key="3">
    <source>
        <dbReference type="Proteomes" id="UP001152747"/>
    </source>
</evidence>
<keyword evidence="1" id="KW-1133">Transmembrane helix</keyword>
<protein>
    <submittedName>
        <fullName evidence="2">Uncharacterized protein</fullName>
    </submittedName>
</protein>
<keyword evidence="1" id="KW-0812">Transmembrane</keyword>
<evidence type="ECO:0000256" key="1">
    <source>
        <dbReference type="SAM" id="Phobius"/>
    </source>
</evidence>
<evidence type="ECO:0000313" key="2">
    <source>
        <dbReference type="EMBL" id="CAI5439081.1"/>
    </source>
</evidence>
<comment type="caution">
    <text evidence="2">The sequence shown here is derived from an EMBL/GenBank/DDBJ whole genome shotgun (WGS) entry which is preliminary data.</text>
</comment>
<name>A0A9P1I6M0_9PELO</name>
<feature type="transmembrane region" description="Helical" evidence="1">
    <location>
        <begin position="124"/>
        <end position="144"/>
    </location>
</feature>
<proteinExistence type="predicted"/>
<dbReference type="Proteomes" id="UP001152747">
    <property type="component" value="Unassembled WGS sequence"/>
</dbReference>
<accession>A0A9P1I6M0</accession>
<reference evidence="2" key="1">
    <citation type="submission" date="2022-11" db="EMBL/GenBank/DDBJ databases">
        <authorList>
            <person name="Kikuchi T."/>
        </authorList>
    </citation>
    <scope>NUCLEOTIDE SEQUENCE</scope>
    <source>
        <strain evidence="2">PS1010</strain>
    </source>
</reference>
<sequence length="169" mass="19575">MRSHDNAYKGLLIFSVLIDILLCSALLVSLIFYFHNGKYFSTHYIIGFATFFILFLIFLISLGVALKTRKIPAILTTVAVTVARFLSAIIIVIAWMSDYQGSSEDEVVKSNEEDPYRWISNRKFYLIIFTVIYIPIFCMQLYVLNRYYSQSSSNSRNTPKTYTTTLHFK</sequence>